<protein>
    <submittedName>
        <fullName evidence="1">RNA-directed DNA polymerase, eukaryota, reverse transcriptase zinc-binding domain protein</fullName>
    </submittedName>
</protein>
<keyword evidence="1" id="KW-0695">RNA-directed DNA polymerase</keyword>
<evidence type="ECO:0000313" key="1">
    <source>
        <dbReference type="EMBL" id="GEU93085.1"/>
    </source>
</evidence>
<gene>
    <name evidence="1" type="ORF">Tci_065063</name>
</gene>
<keyword evidence="1" id="KW-0808">Transferase</keyword>
<name>A0A6L2P7K7_TANCI</name>
<dbReference type="EMBL" id="BKCJ010010774">
    <property type="protein sequence ID" value="GEU93085.1"/>
    <property type="molecule type" value="Genomic_DNA"/>
</dbReference>
<dbReference type="GO" id="GO:0003964">
    <property type="term" value="F:RNA-directed DNA polymerase activity"/>
    <property type="evidence" value="ECO:0007669"/>
    <property type="project" value="UniProtKB-KW"/>
</dbReference>
<sequence length="139" mass="16386">MDMYPRMYALECNKLSTLADKLNDPTFIQSFRRPPRGGLEEEQYVKLIDIVNSVNLSDSKDRWVWSLDSTGEFSINSAHLYIDDYFLPTVARLLISKVARWWELDIPDLLSYEDWLDWFNSLRLPKGVKDILEGIFYVK</sequence>
<keyword evidence="1" id="KW-0548">Nucleotidyltransferase</keyword>
<accession>A0A6L2P7K7</accession>
<reference evidence="1" key="1">
    <citation type="journal article" date="2019" name="Sci. Rep.">
        <title>Draft genome of Tanacetum cinerariifolium, the natural source of mosquito coil.</title>
        <authorList>
            <person name="Yamashiro T."/>
            <person name="Shiraishi A."/>
            <person name="Satake H."/>
            <person name="Nakayama K."/>
        </authorList>
    </citation>
    <scope>NUCLEOTIDE SEQUENCE</scope>
</reference>
<dbReference type="AlphaFoldDB" id="A0A6L2P7K7"/>
<comment type="caution">
    <text evidence="1">The sequence shown here is derived from an EMBL/GenBank/DDBJ whole genome shotgun (WGS) entry which is preliminary data.</text>
</comment>
<organism evidence="1">
    <name type="scientific">Tanacetum cinerariifolium</name>
    <name type="common">Dalmatian daisy</name>
    <name type="synonym">Chrysanthemum cinerariifolium</name>
    <dbReference type="NCBI Taxonomy" id="118510"/>
    <lineage>
        <taxon>Eukaryota</taxon>
        <taxon>Viridiplantae</taxon>
        <taxon>Streptophyta</taxon>
        <taxon>Embryophyta</taxon>
        <taxon>Tracheophyta</taxon>
        <taxon>Spermatophyta</taxon>
        <taxon>Magnoliopsida</taxon>
        <taxon>eudicotyledons</taxon>
        <taxon>Gunneridae</taxon>
        <taxon>Pentapetalae</taxon>
        <taxon>asterids</taxon>
        <taxon>campanulids</taxon>
        <taxon>Asterales</taxon>
        <taxon>Asteraceae</taxon>
        <taxon>Asteroideae</taxon>
        <taxon>Anthemideae</taxon>
        <taxon>Anthemidinae</taxon>
        <taxon>Tanacetum</taxon>
    </lineage>
</organism>
<proteinExistence type="predicted"/>